<dbReference type="Proteomes" id="UP001365405">
    <property type="component" value="Unassembled WGS sequence"/>
</dbReference>
<organism evidence="1 2">
    <name type="scientific">Pseudaquabacterium inlustre</name>
    <dbReference type="NCBI Taxonomy" id="2984192"/>
    <lineage>
        <taxon>Bacteria</taxon>
        <taxon>Pseudomonadati</taxon>
        <taxon>Pseudomonadota</taxon>
        <taxon>Betaproteobacteria</taxon>
        <taxon>Burkholderiales</taxon>
        <taxon>Sphaerotilaceae</taxon>
        <taxon>Pseudaquabacterium</taxon>
    </lineage>
</organism>
<accession>A0ABU9CN02</accession>
<evidence type="ECO:0000313" key="2">
    <source>
        <dbReference type="Proteomes" id="UP001365405"/>
    </source>
</evidence>
<protein>
    <submittedName>
        <fullName evidence="1">Uncharacterized protein</fullName>
    </submittedName>
</protein>
<evidence type="ECO:0000313" key="1">
    <source>
        <dbReference type="EMBL" id="MEK8051967.1"/>
    </source>
</evidence>
<name>A0ABU9CN02_9BURK</name>
<proteinExistence type="predicted"/>
<sequence>MRTTVQHTEAYELSVAIDATRHGHHLRLESLVPCARRPERQLRFEALLSRDELAALQAAIGQALRAVDSAAATAAP</sequence>
<keyword evidence="2" id="KW-1185">Reference proteome</keyword>
<dbReference type="RefSeq" id="WP_341411659.1">
    <property type="nucleotide sequence ID" value="NZ_JBBUTH010000008.1"/>
</dbReference>
<dbReference type="EMBL" id="JBBUTH010000008">
    <property type="protein sequence ID" value="MEK8051967.1"/>
    <property type="molecule type" value="Genomic_DNA"/>
</dbReference>
<reference evidence="1 2" key="1">
    <citation type="submission" date="2024-04" db="EMBL/GenBank/DDBJ databases">
        <title>Novel species of the genus Ideonella isolated from streams.</title>
        <authorList>
            <person name="Lu H."/>
        </authorList>
    </citation>
    <scope>NUCLEOTIDE SEQUENCE [LARGE SCALE GENOMIC DNA]</scope>
    <source>
        <strain evidence="1 2">DXS22W</strain>
    </source>
</reference>
<comment type="caution">
    <text evidence="1">The sequence shown here is derived from an EMBL/GenBank/DDBJ whole genome shotgun (WGS) entry which is preliminary data.</text>
</comment>
<gene>
    <name evidence="1" type="ORF">AACH10_17075</name>
</gene>